<dbReference type="Proteomes" id="UP001075354">
    <property type="component" value="Chromosome 4"/>
</dbReference>
<dbReference type="GO" id="GO:0140291">
    <property type="term" value="P:peptidyl-glutamate ADP-deribosylation"/>
    <property type="evidence" value="ECO:0007669"/>
    <property type="project" value="TreeGrafter"/>
</dbReference>
<accession>A0AAV7XRJ6</accession>
<protein>
    <recommendedName>
        <fullName evidence="1">Macro domain-containing protein</fullName>
    </recommendedName>
</protein>
<organism evidence="2 3">
    <name type="scientific">Megalurothrips usitatus</name>
    <name type="common">bean blossom thrips</name>
    <dbReference type="NCBI Taxonomy" id="439358"/>
    <lineage>
        <taxon>Eukaryota</taxon>
        <taxon>Metazoa</taxon>
        <taxon>Ecdysozoa</taxon>
        <taxon>Arthropoda</taxon>
        <taxon>Hexapoda</taxon>
        <taxon>Insecta</taxon>
        <taxon>Pterygota</taxon>
        <taxon>Neoptera</taxon>
        <taxon>Paraneoptera</taxon>
        <taxon>Thysanoptera</taxon>
        <taxon>Terebrantia</taxon>
        <taxon>Thripoidea</taxon>
        <taxon>Thripidae</taxon>
        <taxon>Megalurothrips</taxon>
    </lineage>
</organism>
<evidence type="ECO:0000313" key="3">
    <source>
        <dbReference type="Proteomes" id="UP001075354"/>
    </source>
</evidence>
<dbReference type="PANTHER" id="PTHR12521:SF0">
    <property type="entry name" value="ADP-RIBOSE GLYCOHYDROLASE OARD1"/>
    <property type="match status" value="1"/>
</dbReference>
<name>A0AAV7XRJ6_9NEOP</name>
<evidence type="ECO:0000313" key="2">
    <source>
        <dbReference type="EMBL" id="KAJ1528920.1"/>
    </source>
</evidence>
<dbReference type="AlphaFoldDB" id="A0AAV7XRJ6"/>
<evidence type="ECO:0000259" key="1">
    <source>
        <dbReference type="PROSITE" id="PS51154"/>
    </source>
</evidence>
<dbReference type="SUPFAM" id="SSF52949">
    <property type="entry name" value="Macro domain-like"/>
    <property type="match status" value="1"/>
</dbReference>
<proteinExistence type="predicted"/>
<keyword evidence="3" id="KW-1185">Reference proteome</keyword>
<dbReference type="CDD" id="cd02901">
    <property type="entry name" value="Macro_Poa1p-like"/>
    <property type="match status" value="1"/>
</dbReference>
<dbReference type="Pfam" id="PF01661">
    <property type="entry name" value="Macro"/>
    <property type="match status" value="1"/>
</dbReference>
<comment type="caution">
    <text evidence="2">The sequence shown here is derived from an EMBL/GenBank/DDBJ whole genome shotgun (WGS) entry which is preliminary data.</text>
</comment>
<dbReference type="InterPro" id="IPR002589">
    <property type="entry name" value="Macro_dom"/>
</dbReference>
<dbReference type="Gene3D" id="3.40.220.10">
    <property type="entry name" value="Leucine Aminopeptidase, subunit E, domain 1"/>
    <property type="match status" value="1"/>
</dbReference>
<dbReference type="PROSITE" id="PS51154">
    <property type="entry name" value="MACRO"/>
    <property type="match status" value="1"/>
</dbReference>
<dbReference type="EMBL" id="JAPTSV010000004">
    <property type="protein sequence ID" value="KAJ1528920.1"/>
    <property type="molecule type" value="Genomic_DNA"/>
</dbReference>
<dbReference type="InterPro" id="IPR050892">
    <property type="entry name" value="ADP-ribose_metab_enzymes"/>
</dbReference>
<dbReference type="InterPro" id="IPR043472">
    <property type="entry name" value="Macro_dom-like"/>
</dbReference>
<reference evidence="2" key="1">
    <citation type="submission" date="2022-12" db="EMBL/GenBank/DDBJ databases">
        <title>Chromosome-level genome assembly of the bean flower thrips Megalurothrips usitatus.</title>
        <authorList>
            <person name="Ma L."/>
            <person name="Liu Q."/>
            <person name="Li H."/>
            <person name="Cai W."/>
        </authorList>
    </citation>
    <scope>NUCLEOTIDE SEQUENCE</scope>
    <source>
        <strain evidence="2">Cailab_2022a</strain>
    </source>
</reference>
<gene>
    <name evidence="2" type="ORF">ONE63_007289</name>
</gene>
<feature type="domain" description="Macro" evidence="1">
    <location>
        <begin position="1"/>
        <end position="114"/>
    </location>
</feature>
<dbReference type="PANTHER" id="PTHR12521">
    <property type="entry name" value="PROTEIN C6ORF130"/>
    <property type="match status" value="1"/>
</dbReference>
<sequence>MGQGIAAGFKRKFGRVQELKEQNRKIGQVAHVEYETGKYIFYLITKEKYYQKPSYEDLDTCLFELTCLCGQLGIKDIHIPRLGCGLDGLNWSRVRNIVRRRFRDTETNVIVYTL</sequence>